<gene>
    <name evidence="4" type="ORF">A2Y82_03480</name>
</gene>
<name>A0A1G1XLV9_9BACT</name>
<feature type="transmembrane region" description="Helical" evidence="2">
    <location>
        <begin position="6"/>
        <end position="27"/>
    </location>
</feature>
<reference evidence="4 5" key="1">
    <citation type="journal article" date="2016" name="Nat. Commun.">
        <title>Thousands of microbial genomes shed light on interconnected biogeochemical processes in an aquifer system.</title>
        <authorList>
            <person name="Anantharaman K."/>
            <person name="Brown C.T."/>
            <person name="Hug L.A."/>
            <person name="Sharon I."/>
            <person name="Castelle C.J."/>
            <person name="Probst A.J."/>
            <person name="Thomas B.C."/>
            <person name="Singh A."/>
            <person name="Wilkins M.J."/>
            <person name="Karaoz U."/>
            <person name="Brodie E.L."/>
            <person name="Williams K.H."/>
            <person name="Hubbard S.S."/>
            <person name="Banfield J.F."/>
        </authorList>
    </citation>
    <scope>NUCLEOTIDE SEQUENCE [LARGE SCALE GENOMIC DNA]</scope>
</reference>
<keyword evidence="2" id="KW-0472">Membrane</keyword>
<keyword evidence="2" id="KW-0812">Transmembrane</keyword>
<accession>A0A1G1XLV9</accession>
<comment type="caution">
    <text evidence="4">The sequence shown here is derived from an EMBL/GenBank/DDBJ whole genome shotgun (WGS) entry which is preliminary data.</text>
</comment>
<protein>
    <recommendedName>
        <fullName evidence="3">DUF5666 domain-containing protein</fullName>
    </recommendedName>
</protein>
<feature type="region of interest" description="Disordered" evidence="1">
    <location>
        <begin position="129"/>
        <end position="152"/>
    </location>
</feature>
<dbReference type="AlphaFoldDB" id="A0A1G1XLV9"/>
<keyword evidence="2" id="KW-1133">Transmembrane helix</keyword>
<organism evidence="4 5">
    <name type="scientific">Candidatus Buchananbacteria bacterium RBG_13_36_9</name>
    <dbReference type="NCBI Taxonomy" id="1797530"/>
    <lineage>
        <taxon>Bacteria</taxon>
        <taxon>Candidatus Buchananiibacteriota</taxon>
    </lineage>
</organism>
<evidence type="ECO:0000256" key="2">
    <source>
        <dbReference type="SAM" id="Phobius"/>
    </source>
</evidence>
<dbReference type="InterPro" id="IPR043724">
    <property type="entry name" value="DUF5666"/>
</dbReference>
<sequence>MKKNLPIFILLIIIIAAGSFYGGMLYGKSQSRPGDFRNFMGKAPDGNFRGSAKVTNQNFINGEILSMDDKSITVKIPDNGSKIIFYSQTTTVSKTVDGVISDLKVGDNIMASGESNSDGSVTAKTIQIRPQMPENPLTDQPVNPTTALPSNQ</sequence>
<dbReference type="EMBL" id="MHHZ01000023">
    <property type="protein sequence ID" value="OGY40904.1"/>
    <property type="molecule type" value="Genomic_DNA"/>
</dbReference>
<proteinExistence type="predicted"/>
<dbReference type="Proteomes" id="UP000176498">
    <property type="component" value="Unassembled WGS sequence"/>
</dbReference>
<evidence type="ECO:0000256" key="1">
    <source>
        <dbReference type="SAM" id="MobiDB-lite"/>
    </source>
</evidence>
<feature type="domain" description="DUF5666" evidence="3">
    <location>
        <begin position="62"/>
        <end position="126"/>
    </location>
</feature>
<evidence type="ECO:0000313" key="4">
    <source>
        <dbReference type="EMBL" id="OGY40904.1"/>
    </source>
</evidence>
<feature type="compositionally biased region" description="Polar residues" evidence="1">
    <location>
        <begin position="137"/>
        <end position="152"/>
    </location>
</feature>
<evidence type="ECO:0000259" key="3">
    <source>
        <dbReference type="Pfam" id="PF18914"/>
    </source>
</evidence>
<dbReference type="Pfam" id="PF18914">
    <property type="entry name" value="DUF5666"/>
    <property type="match status" value="1"/>
</dbReference>
<evidence type="ECO:0000313" key="5">
    <source>
        <dbReference type="Proteomes" id="UP000176498"/>
    </source>
</evidence>